<feature type="non-terminal residue" evidence="5">
    <location>
        <position position="1"/>
    </location>
</feature>
<dbReference type="EMBL" id="OC886993">
    <property type="protein sequence ID" value="CAD7644797.1"/>
    <property type="molecule type" value="Genomic_DNA"/>
</dbReference>
<feature type="transmembrane region" description="Helical" evidence="4">
    <location>
        <begin position="86"/>
        <end position="105"/>
    </location>
</feature>
<evidence type="ECO:0000256" key="4">
    <source>
        <dbReference type="SAM" id="Phobius"/>
    </source>
</evidence>
<feature type="transmembrane region" description="Helical" evidence="4">
    <location>
        <begin position="137"/>
        <end position="159"/>
    </location>
</feature>
<reference evidence="5" key="1">
    <citation type="submission" date="2020-11" db="EMBL/GenBank/DDBJ databases">
        <authorList>
            <person name="Tran Van P."/>
        </authorList>
    </citation>
    <scope>NUCLEOTIDE SEQUENCE</scope>
</reference>
<dbReference type="PANTHER" id="PTHR23121">
    <property type="entry name" value="SODIUM-DEPENDENT GLUCOSE TRANSPORTER 1"/>
    <property type="match status" value="1"/>
</dbReference>
<sequence length="263" mass="29955">PETLKQEEIQYSENSKQDIIHTIDLNDGRNTQQNNHVSSKMRILLIVLLAMSISVYSAIEINYFGNSATYFQYLPMRLSAQTSDDLLMAMSATFTVGRLFSAFISSKLRPEIMLSYHLVIIGVSLGILFFGSNSLTMIWIGNILAGFGFAAMWSSYFAFGEKYIKLTDKNNSVLCFSSALLGFVTPFIIGNLVEKHPEVFIYLEFGYFGLDVDVQKQHKVGQRARPIPGLTLNIPAQLYRAPHRYHFYHHHSRQRTTCHFAFN</sequence>
<keyword evidence="2 4" id="KW-1133">Transmembrane helix</keyword>
<accession>A0A7R9LNA0</accession>
<dbReference type="PANTHER" id="PTHR23121:SF10">
    <property type="entry name" value="MAJOR FACILITATOR SUPERFAMILY DOMAIN-CONTAINING PROTEIN 4A"/>
    <property type="match status" value="1"/>
</dbReference>
<evidence type="ECO:0000256" key="3">
    <source>
        <dbReference type="ARBA" id="ARBA00023136"/>
    </source>
</evidence>
<dbReference type="Gene3D" id="1.20.1250.20">
    <property type="entry name" value="MFS general substrate transporter like domains"/>
    <property type="match status" value="1"/>
</dbReference>
<evidence type="ECO:0000313" key="5">
    <source>
        <dbReference type="EMBL" id="CAD7644797.1"/>
    </source>
</evidence>
<feature type="transmembrane region" description="Helical" evidence="4">
    <location>
        <begin position="43"/>
        <end position="66"/>
    </location>
</feature>
<proteinExistence type="predicted"/>
<feature type="non-terminal residue" evidence="5">
    <location>
        <position position="263"/>
    </location>
</feature>
<dbReference type="SUPFAM" id="SSF103473">
    <property type="entry name" value="MFS general substrate transporter"/>
    <property type="match status" value="1"/>
</dbReference>
<evidence type="ECO:0000313" key="6">
    <source>
        <dbReference type="Proteomes" id="UP000759131"/>
    </source>
</evidence>
<dbReference type="OrthoDB" id="6498765at2759"/>
<organism evidence="5">
    <name type="scientific">Medioppia subpectinata</name>
    <dbReference type="NCBI Taxonomy" id="1979941"/>
    <lineage>
        <taxon>Eukaryota</taxon>
        <taxon>Metazoa</taxon>
        <taxon>Ecdysozoa</taxon>
        <taxon>Arthropoda</taxon>
        <taxon>Chelicerata</taxon>
        <taxon>Arachnida</taxon>
        <taxon>Acari</taxon>
        <taxon>Acariformes</taxon>
        <taxon>Sarcoptiformes</taxon>
        <taxon>Oribatida</taxon>
        <taxon>Brachypylina</taxon>
        <taxon>Oppioidea</taxon>
        <taxon>Oppiidae</taxon>
        <taxon>Medioppia</taxon>
    </lineage>
</organism>
<dbReference type="Proteomes" id="UP000759131">
    <property type="component" value="Unassembled WGS sequence"/>
</dbReference>
<name>A0A7R9LNA0_9ACAR</name>
<protein>
    <submittedName>
        <fullName evidence="5">Uncharacterized protein</fullName>
    </submittedName>
</protein>
<feature type="transmembrane region" description="Helical" evidence="4">
    <location>
        <begin position="171"/>
        <end position="193"/>
    </location>
</feature>
<gene>
    <name evidence="5" type="ORF">OSB1V03_LOCUS20215</name>
</gene>
<keyword evidence="1 4" id="KW-0812">Transmembrane</keyword>
<dbReference type="AlphaFoldDB" id="A0A7R9LNA0"/>
<dbReference type="InterPro" id="IPR036259">
    <property type="entry name" value="MFS_trans_sf"/>
</dbReference>
<keyword evidence="6" id="KW-1185">Reference proteome</keyword>
<keyword evidence="3 4" id="KW-0472">Membrane</keyword>
<dbReference type="EMBL" id="CAJPIZ010032418">
    <property type="protein sequence ID" value="CAG2120268.1"/>
    <property type="molecule type" value="Genomic_DNA"/>
</dbReference>
<evidence type="ECO:0000256" key="2">
    <source>
        <dbReference type="ARBA" id="ARBA00022989"/>
    </source>
</evidence>
<evidence type="ECO:0000256" key="1">
    <source>
        <dbReference type="ARBA" id="ARBA00022692"/>
    </source>
</evidence>
<feature type="transmembrane region" description="Helical" evidence="4">
    <location>
        <begin position="112"/>
        <end position="131"/>
    </location>
</feature>